<dbReference type="InterPro" id="IPR006590">
    <property type="entry name" value="RNA_pol_Rpb4/RPC9_core"/>
</dbReference>
<dbReference type="SMART" id="SM00657">
    <property type="entry name" value="RPOL4c"/>
    <property type="match status" value="1"/>
</dbReference>
<evidence type="ECO:0000259" key="4">
    <source>
        <dbReference type="SMART" id="SM00657"/>
    </source>
</evidence>
<dbReference type="Gene3D" id="1.20.1250.40">
    <property type="match status" value="1"/>
</dbReference>
<dbReference type="InterPro" id="IPR010997">
    <property type="entry name" value="HRDC-like_sf"/>
</dbReference>
<accession>A0A835YSR6</accession>
<dbReference type="GO" id="GO:0000166">
    <property type="term" value="F:nucleotide binding"/>
    <property type="evidence" value="ECO:0007669"/>
    <property type="project" value="InterPro"/>
</dbReference>
<dbReference type="GO" id="GO:0006352">
    <property type="term" value="P:DNA-templated transcription initiation"/>
    <property type="evidence" value="ECO:0007669"/>
    <property type="project" value="InterPro"/>
</dbReference>
<feature type="domain" description="RNA polymerase Rpb4/RPC9 core" evidence="4">
    <location>
        <begin position="19"/>
        <end position="142"/>
    </location>
</feature>
<dbReference type="Proteomes" id="UP000664859">
    <property type="component" value="Unassembled WGS sequence"/>
</dbReference>
<dbReference type="AlphaFoldDB" id="A0A835YSR6"/>
<comment type="subcellular location">
    <subcellularLocation>
        <location evidence="1">Nucleus</location>
    </subcellularLocation>
</comment>
<protein>
    <submittedName>
        <fullName evidence="5">HRDC-like protein</fullName>
    </submittedName>
</protein>
<dbReference type="InterPro" id="IPR038324">
    <property type="entry name" value="Rpb4/RPC9_sf"/>
</dbReference>
<evidence type="ECO:0000313" key="5">
    <source>
        <dbReference type="EMBL" id="KAG5176449.1"/>
    </source>
</evidence>
<keyword evidence="6" id="KW-1185">Reference proteome</keyword>
<dbReference type="InterPro" id="IPR045222">
    <property type="entry name" value="Rpb4-like"/>
</dbReference>
<evidence type="ECO:0000256" key="3">
    <source>
        <dbReference type="ARBA" id="ARBA00025724"/>
    </source>
</evidence>
<evidence type="ECO:0000256" key="1">
    <source>
        <dbReference type="ARBA" id="ARBA00004123"/>
    </source>
</evidence>
<organism evidence="5 6">
    <name type="scientific">Tribonema minus</name>
    <dbReference type="NCBI Taxonomy" id="303371"/>
    <lineage>
        <taxon>Eukaryota</taxon>
        <taxon>Sar</taxon>
        <taxon>Stramenopiles</taxon>
        <taxon>Ochrophyta</taxon>
        <taxon>PX clade</taxon>
        <taxon>Xanthophyceae</taxon>
        <taxon>Tribonematales</taxon>
        <taxon>Tribonemataceae</taxon>
        <taxon>Tribonema</taxon>
    </lineage>
</organism>
<evidence type="ECO:0000313" key="6">
    <source>
        <dbReference type="Proteomes" id="UP000664859"/>
    </source>
</evidence>
<comment type="caution">
    <text evidence="5">The sequence shown here is derived from an EMBL/GenBank/DDBJ whole genome shotgun (WGS) entry which is preliminary data.</text>
</comment>
<proteinExistence type="inferred from homology"/>
<sequence>MFQDDLLETENVNTLKFGPGFEEIQCLTHTEVYQILTSKTHDVQRTQAYTKTIEHVKRFGTADDEKHAITTELRQALETFERDTDQGTETLHSYEIVSLCNLMQADSTVDEAIALIPSLSRKFKEEDIEALLDIIRKANAAR</sequence>
<dbReference type="EMBL" id="JAFCMP010000536">
    <property type="protein sequence ID" value="KAG5176449.1"/>
    <property type="molecule type" value="Genomic_DNA"/>
</dbReference>
<dbReference type="GO" id="GO:0030880">
    <property type="term" value="C:RNA polymerase complex"/>
    <property type="evidence" value="ECO:0007669"/>
    <property type="project" value="InterPro"/>
</dbReference>
<dbReference type="SUPFAM" id="SSF47819">
    <property type="entry name" value="HRDC-like"/>
    <property type="match status" value="1"/>
</dbReference>
<dbReference type="GO" id="GO:0005634">
    <property type="term" value="C:nucleus"/>
    <property type="evidence" value="ECO:0007669"/>
    <property type="project" value="UniProtKB-SubCell"/>
</dbReference>
<comment type="similarity">
    <text evidence="3">Belongs to the eukaryotic RPB4 RNA polymerase subunit family.</text>
</comment>
<keyword evidence="2" id="KW-0539">Nucleus</keyword>
<dbReference type="OrthoDB" id="2186918at2759"/>
<gene>
    <name evidence="5" type="ORF">JKP88DRAFT_216228</name>
</gene>
<name>A0A835YSR6_9STRA</name>
<evidence type="ECO:0000256" key="2">
    <source>
        <dbReference type="ARBA" id="ARBA00023242"/>
    </source>
</evidence>
<dbReference type="PANTHER" id="PTHR21297">
    <property type="entry name" value="DNA-DIRECTED RNA POLYMERASE II"/>
    <property type="match status" value="1"/>
</dbReference>
<reference evidence="5" key="1">
    <citation type="submission" date="2021-02" db="EMBL/GenBank/DDBJ databases">
        <title>First Annotated Genome of the Yellow-green Alga Tribonema minus.</title>
        <authorList>
            <person name="Mahan K.M."/>
        </authorList>
    </citation>
    <scope>NUCLEOTIDE SEQUENCE</scope>
    <source>
        <strain evidence="5">UTEX B ZZ1240</strain>
    </source>
</reference>
<dbReference type="InterPro" id="IPR005574">
    <property type="entry name" value="Rpb4/RPC9"/>
</dbReference>
<dbReference type="Pfam" id="PF03874">
    <property type="entry name" value="RNA_pol_Rpb4"/>
    <property type="match status" value="1"/>
</dbReference>